<gene>
    <name evidence="5" type="ORF">D9757_006740</name>
</gene>
<evidence type="ECO:0000313" key="6">
    <source>
        <dbReference type="Proteomes" id="UP000518752"/>
    </source>
</evidence>
<name>A0A8H5HLZ8_9AGAR</name>
<organism evidence="5 6">
    <name type="scientific">Collybiopsis confluens</name>
    <dbReference type="NCBI Taxonomy" id="2823264"/>
    <lineage>
        <taxon>Eukaryota</taxon>
        <taxon>Fungi</taxon>
        <taxon>Dikarya</taxon>
        <taxon>Basidiomycota</taxon>
        <taxon>Agaricomycotina</taxon>
        <taxon>Agaricomycetes</taxon>
        <taxon>Agaricomycetidae</taxon>
        <taxon>Agaricales</taxon>
        <taxon>Marasmiineae</taxon>
        <taxon>Omphalotaceae</taxon>
        <taxon>Collybiopsis</taxon>
    </lineage>
</organism>
<evidence type="ECO:0000313" key="5">
    <source>
        <dbReference type="EMBL" id="KAF5385556.1"/>
    </source>
</evidence>
<dbReference type="Pfam" id="PF00135">
    <property type="entry name" value="COesterase"/>
    <property type="match status" value="1"/>
</dbReference>
<dbReference type="Proteomes" id="UP000518752">
    <property type="component" value="Unassembled WGS sequence"/>
</dbReference>
<comment type="caution">
    <text evidence="5">The sequence shown here is derived from an EMBL/GenBank/DDBJ whole genome shotgun (WGS) entry which is preliminary data.</text>
</comment>
<evidence type="ECO:0000256" key="2">
    <source>
        <dbReference type="ARBA" id="ARBA00022801"/>
    </source>
</evidence>
<protein>
    <recommendedName>
        <fullName evidence="3">Carboxylic ester hydrolase</fullName>
        <ecNumber evidence="3">3.1.1.-</ecNumber>
    </recommendedName>
</protein>
<dbReference type="GO" id="GO:0016787">
    <property type="term" value="F:hydrolase activity"/>
    <property type="evidence" value="ECO:0007669"/>
    <property type="project" value="UniProtKB-KW"/>
</dbReference>
<feature type="chain" id="PRO_5034852313" description="Carboxylic ester hydrolase" evidence="3">
    <location>
        <begin position="22"/>
        <end position="333"/>
    </location>
</feature>
<dbReference type="EC" id="3.1.1.-" evidence="3"/>
<dbReference type="PROSITE" id="PS00122">
    <property type="entry name" value="CARBOXYLESTERASE_B_1"/>
    <property type="match status" value="1"/>
</dbReference>
<dbReference type="InterPro" id="IPR050309">
    <property type="entry name" value="Type-B_Carboxylest/Lipase"/>
</dbReference>
<dbReference type="Gene3D" id="3.40.50.1820">
    <property type="entry name" value="alpha/beta hydrolase"/>
    <property type="match status" value="1"/>
</dbReference>
<keyword evidence="3" id="KW-0732">Signal</keyword>
<evidence type="ECO:0000256" key="3">
    <source>
        <dbReference type="RuleBase" id="RU361235"/>
    </source>
</evidence>
<dbReference type="PANTHER" id="PTHR11559">
    <property type="entry name" value="CARBOXYLESTERASE"/>
    <property type="match status" value="1"/>
</dbReference>
<evidence type="ECO:0000259" key="4">
    <source>
        <dbReference type="Pfam" id="PF00135"/>
    </source>
</evidence>
<accession>A0A8H5HLZ8</accession>
<proteinExistence type="inferred from homology"/>
<feature type="domain" description="Carboxylesterase type B" evidence="4">
    <location>
        <begin position="28"/>
        <end position="314"/>
    </location>
</feature>
<evidence type="ECO:0000256" key="1">
    <source>
        <dbReference type="ARBA" id="ARBA00005964"/>
    </source>
</evidence>
<comment type="similarity">
    <text evidence="1 3">Belongs to the type-B carboxylesterase/lipase family.</text>
</comment>
<dbReference type="InterPro" id="IPR019826">
    <property type="entry name" value="Carboxylesterase_B_AS"/>
</dbReference>
<sequence>MLQKALNALILLIVTVTLASGQGGHGNDLIVHTRTGTFIGDLNDTYPDVRQFKYVPYAKPPVGPKRWTSPEPLDNSASIIDSTVFGPACSQYVSSLPSIYSLNVTGANILNYGESPTAGQVARDSAEDCLSLAIWTPSGATPTSNLPVIHFFTGGGDVNGGTNIPAQLPSHWVHRSQKHIVVTSNYRVNIFSFPNARGLSGNTNFAFQDQRLAIEWVAENIASFGGDPSRITLWGQSAGSGMSDMYLSTWYDDPIIRASISSSGFALGYPGVKSADPNGTDFTFVAKSMGCDFEDDPERELECMRRVPMPQIENFIGQYQDNGTVWKAGRPRS</sequence>
<reference evidence="5 6" key="1">
    <citation type="journal article" date="2020" name="ISME J.">
        <title>Uncovering the hidden diversity of litter-decomposition mechanisms in mushroom-forming fungi.</title>
        <authorList>
            <person name="Floudas D."/>
            <person name="Bentzer J."/>
            <person name="Ahren D."/>
            <person name="Johansson T."/>
            <person name="Persson P."/>
            <person name="Tunlid A."/>
        </authorList>
    </citation>
    <scope>NUCLEOTIDE SEQUENCE [LARGE SCALE GENOMIC DNA]</scope>
    <source>
        <strain evidence="5 6">CBS 406.79</strain>
    </source>
</reference>
<dbReference type="OrthoDB" id="408631at2759"/>
<dbReference type="InterPro" id="IPR029058">
    <property type="entry name" value="AB_hydrolase_fold"/>
</dbReference>
<keyword evidence="2 3" id="KW-0378">Hydrolase</keyword>
<dbReference type="InterPro" id="IPR002018">
    <property type="entry name" value="CarbesteraseB"/>
</dbReference>
<dbReference type="SUPFAM" id="SSF53474">
    <property type="entry name" value="alpha/beta-Hydrolases"/>
    <property type="match status" value="1"/>
</dbReference>
<keyword evidence="6" id="KW-1185">Reference proteome</keyword>
<feature type="signal peptide" evidence="3">
    <location>
        <begin position="1"/>
        <end position="21"/>
    </location>
</feature>
<dbReference type="EMBL" id="JAACJN010000039">
    <property type="protein sequence ID" value="KAF5385556.1"/>
    <property type="molecule type" value="Genomic_DNA"/>
</dbReference>
<dbReference type="AlphaFoldDB" id="A0A8H5HLZ8"/>